<sequence>MESRVTELRDKEIINISDGCRFGYVGDVEVDLETGQVKALVVPGRLRFFGLLGREEDKVFPWESVRRFGEDIILVEAAEAHSRRLQAGAR</sequence>
<dbReference type="InterPro" id="IPR011033">
    <property type="entry name" value="PRC_barrel-like_sf"/>
</dbReference>
<evidence type="ECO:0000259" key="1">
    <source>
        <dbReference type="Pfam" id="PF05239"/>
    </source>
</evidence>
<dbReference type="PANTHER" id="PTHR40061:SF1">
    <property type="entry name" value="SPORULATION PROTEIN YLMC-RELATED"/>
    <property type="match status" value="1"/>
</dbReference>
<dbReference type="NCBIfam" id="TIGR02888">
    <property type="entry name" value="spore_YlmC_YmxH"/>
    <property type="match status" value="1"/>
</dbReference>
<evidence type="ECO:0000313" key="3">
    <source>
        <dbReference type="Proteomes" id="UP000823882"/>
    </source>
</evidence>
<dbReference type="PANTHER" id="PTHR40061">
    <property type="entry name" value="SPORULATION PROTEIN YLMC-RELATED"/>
    <property type="match status" value="1"/>
</dbReference>
<evidence type="ECO:0000313" key="2">
    <source>
        <dbReference type="EMBL" id="HJC41600.1"/>
    </source>
</evidence>
<feature type="domain" description="PRC-barrel" evidence="1">
    <location>
        <begin position="2"/>
        <end position="79"/>
    </location>
</feature>
<reference evidence="2" key="2">
    <citation type="submission" date="2021-04" db="EMBL/GenBank/DDBJ databases">
        <authorList>
            <person name="Gilroy R."/>
        </authorList>
    </citation>
    <scope>NUCLEOTIDE SEQUENCE</scope>
    <source>
        <strain evidence="2">CHK186-1790</strain>
    </source>
</reference>
<dbReference type="Pfam" id="PF05239">
    <property type="entry name" value="PRC"/>
    <property type="match status" value="1"/>
</dbReference>
<organism evidence="2 3">
    <name type="scientific">Candidatus Intestinimonas pullistercoris</name>
    <dbReference type="NCBI Taxonomy" id="2838623"/>
    <lineage>
        <taxon>Bacteria</taxon>
        <taxon>Bacillati</taxon>
        <taxon>Bacillota</taxon>
        <taxon>Clostridia</taxon>
        <taxon>Eubacteriales</taxon>
        <taxon>Intestinimonas</taxon>
    </lineage>
</organism>
<dbReference type="Gene3D" id="2.30.30.240">
    <property type="entry name" value="PRC-barrel domain"/>
    <property type="match status" value="1"/>
</dbReference>
<comment type="caution">
    <text evidence="2">The sequence shown here is derived from an EMBL/GenBank/DDBJ whole genome shotgun (WGS) entry which is preliminary data.</text>
</comment>
<dbReference type="AlphaFoldDB" id="A0A9D2P2B5"/>
<protein>
    <submittedName>
        <fullName evidence="2">YlmC/YmxH family sporulation protein</fullName>
    </submittedName>
</protein>
<accession>A0A9D2P2B5</accession>
<gene>
    <name evidence="2" type="ORF">H9701_08610</name>
</gene>
<name>A0A9D2P2B5_9FIRM</name>
<dbReference type="InterPro" id="IPR027275">
    <property type="entry name" value="PRC-brl_dom"/>
</dbReference>
<proteinExistence type="predicted"/>
<dbReference type="SUPFAM" id="SSF50346">
    <property type="entry name" value="PRC-barrel domain"/>
    <property type="match status" value="1"/>
</dbReference>
<dbReference type="InterPro" id="IPR014238">
    <property type="entry name" value="Spore_YlmC/YmxH"/>
</dbReference>
<reference evidence="2" key="1">
    <citation type="journal article" date="2021" name="PeerJ">
        <title>Extensive microbial diversity within the chicken gut microbiome revealed by metagenomics and culture.</title>
        <authorList>
            <person name="Gilroy R."/>
            <person name="Ravi A."/>
            <person name="Getino M."/>
            <person name="Pursley I."/>
            <person name="Horton D.L."/>
            <person name="Alikhan N.F."/>
            <person name="Baker D."/>
            <person name="Gharbi K."/>
            <person name="Hall N."/>
            <person name="Watson M."/>
            <person name="Adriaenssens E.M."/>
            <person name="Foster-Nyarko E."/>
            <person name="Jarju S."/>
            <person name="Secka A."/>
            <person name="Antonio M."/>
            <person name="Oren A."/>
            <person name="Chaudhuri R.R."/>
            <person name="La Ragione R."/>
            <person name="Hildebrand F."/>
            <person name="Pallen M.J."/>
        </authorList>
    </citation>
    <scope>NUCLEOTIDE SEQUENCE</scope>
    <source>
        <strain evidence="2">CHK186-1790</strain>
    </source>
</reference>
<dbReference type="EMBL" id="DWWJ01000156">
    <property type="protein sequence ID" value="HJC41600.1"/>
    <property type="molecule type" value="Genomic_DNA"/>
</dbReference>
<dbReference type="Proteomes" id="UP000823882">
    <property type="component" value="Unassembled WGS sequence"/>
</dbReference>